<reference evidence="3" key="2">
    <citation type="submission" date="2015-01" db="EMBL/GenBank/DDBJ databases">
        <title>Evolutionary Origins and Diversification of the Mycorrhizal Mutualists.</title>
        <authorList>
            <consortium name="DOE Joint Genome Institute"/>
            <consortium name="Mycorrhizal Genomics Consortium"/>
            <person name="Kohler A."/>
            <person name="Kuo A."/>
            <person name="Nagy L.G."/>
            <person name="Floudas D."/>
            <person name="Copeland A."/>
            <person name="Barry K.W."/>
            <person name="Cichocki N."/>
            <person name="Veneault-Fourrey C."/>
            <person name="LaButti K."/>
            <person name="Lindquist E.A."/>
            <person name="Lipzen A."/>
            <person name="Lundell T."/>
            <person name="Morin E."/>
            <person name="Murat C."/>
            <person name="Riley R."/>
            <person name="Ohm R."/>
            <person name="Sun H."/>
            <person name="Tunlid A."/>
            <person name="Henrissat B."/>
            <person name="Grigoriev I.V."/>
            <person name="Hibbett D.S."/>
            <person name="Martin F."/>
        </authorList>
    </citation>
    <scope>NUCLEOTIDE SEQUENCE [LARGE SCALE GENOMIC DNA]</scope>
    <source>
        <strain evidence="3">Marx 270</strain>
    </source>
</reference>
<dbReference type="AlphaFoldDB" id="A0A0C3NWR0"/>
<feature type="transmembrane region" description="Helical" evidence="1">
    <location>
        <begin position="35"/>
        <end position="55"/>
    </location>
</feature>
<proteinExistence type="predicted"/>
<evidence type="ECO:0000313" key="2">
    <source>
        <dbReference type="EMBL" id="KIO05290.1"/>
    </source>
</evidence>
<gene>
    <name evidence="2" type="ORF">M404DRAFT_519710</name>
</gene>
<keyword evidence="1" id="KW-0472">Membrane</keyword>
<reference evidence="2 3" key="1">
    <citation type="submission" date="2014-04" db="EMBL/GenBank/DDBJ databases">
        <authorList>
            <consortium name="DOE Joint Genome Institute"/>
            <person name="Kuo A."/>
            <person name="Kohler A."/>
            <person name="Costa M.D."/>
            <person name="Nagy L.G."/>
            <person name="Floudas D."/>
            <person name="Copeland A."/>
            <person name="Barry K.W."/>
            <person name="Cichocki N."/>
            <person name="Veneault-Fourrey C."/>
            <person name="LaButti K."/>
            <person name="Lindquist E.A."/>
            <person name="Lipzen A."/>
            <person name="Lundell T."/>
            <person name="Morin E."/>
            <person name="Murat C."/>
            <person name="Sun H."/>
            <person name="Tunlid A."/>
            <person name="Henrissat B."/>
            <person name="Grigoriev I.V."/>
            <person name="Hibbett D.S."/>
            <person name="Martin F."/>
            <person name="Nordberg H.P."/>
            <person name="Cantor M.N."/>
            <person name="Hua S.X."/>
        </authorList>
    </citation>
    <scope>NUCLEOTIDE SEQUENCE [LARGE SCALE GENOMIC DNA]</scope>
    <source>
        <strain evidence="2 3">Marx 270</strain>
    </source>
</reference>
<protein>
    <submittedName>
        <fullName evidence="2">Uncharacterized protein</fullName>
    </submittedName>
</protein>
<keyword evidence="1" id="KW-0812">Transmembrane</keyword>
<dbReference type="InParanoid" id="A0A0C3NWR0"/>
<evidence type="ECO:0000256" key="1">
    <source>
        <dbReference type="SAM" id="Phobius"/>
    </source>
</evidence>
<name>A0A0C3NWR0_PISTI</name>
<dbReference type="Proteomes" id="UP000054217">
    <property type="component" value="Unassembled WGS sequence"/>
</dbReference>
<dbReference type="HOGENOM" id="CLU_1960466_0_0_1"/>
<keyword evidence="3" id="KW-1185">Reference proteome</keyword>
<keyword evidence="1" id="KW-1133">Transmembrane helix</keyword>
<organism evidence="2 3">
    <name type="scientific">Pisolithus tinctorius Marx 270</name>
    <dbReference type="NCBI Taxonomy" id="870435"/>
    <lineage>
        <taxon>Eukaryota</taxon>
        <taxon>Fungi</taxon>
        <taxon>Dikarya</taxon>
        <taxon>Basidiomycota</taxon>
        <taxon>Agaricomycotina</taxon>
        <taxon>Agaricomycetes</taxon>
        <taxon>Agaricomycetidae</taxon>
        <taxon>Boletales</taxon>
        <taxon>Sclerodermatineae</taxon>
        <taxon>Pisolithaceae</taxon>
        <taxon>Pisolithus</taxon>
    </lineage>
</organism>
<evidence type="ECO:0000313" key="3">
    <source>
        <dbReference type="Proteomes" id="UP000054217"/>
    </source>
</evidence>
<dbReference type="EMBL" id="KN831967">
    <property type="protein sequence ID" value="KIO05290.1"/>
    <property type="molecule type" value="Genomic_DNA"/>
</dbReference>
<sequence>MISTTTSATSAKAGRYLWTAAWVCRKSEKLTSRRWQTMLNFTLLLILPFLVFAHYSNGTDGSALWSSGSPSRTLCEPGNNLEVNPADWLGSVTYFSTDQPINAGTEFGIRTSLCQCVLCTVRPMALGR</sequence>
<accession>A0A0C3NWR0</accession>